<comment type="caution">
    <text evidence="1">The sequence shown here is derived from an EMBL/GenBank/DDBJ whole genome shotgun (WGS) entry which is preliminary data.</text>
</comment>
<evidence type="ECO:0000313" key="1">
    <source>
        <dbReference type="EMBL" id="GHB34160.1"/>
    </source>
</evidence>
<dbReference type="RefSeq" id="WP_189437048.1">
    <property type="nucleotide sequence ID" value="NZ_BMXE01000004.1"/>
</dbReference>
<sequence length="76" mass="8160">MEFVPQTDGTTKCYPTDGDTVDLVAFNFYGDHDGTSKLIWSANPGLAKRLVLKAGDVLILPPRPAPAPDEGINIFA</sequence>
<gene>
    <name evidence="1" type="ORF">GCM10007094_24050</name>
</gene>
<proteinExistence type="predicted"/>
<name>A0ABQ3EGT8_9HYPH</name>
<dbReference type="Pfam" id="PF05489">
    <property type="entry name" value="Phage_tail_X"/>
    <property type="match status" value="1"/>
</dbReference>
<protein>
    <recommendedName>
        <fullName evidence="3">Phage Tail Protein X</fullName>
    </recommendedName>
</protein>
<organism evidence="1 2">
    <name type="scientific">Pseudovibrio japonicus</name>
    <dbReference type="NCBI Taxonomy" id="366534"/>
    <lineage>
        <taxon>Bacteria</taxon>
        <taxon>Pseudomonadati</taxon>
        <taxon>Pseudomonadota</taxon>
        <taxon>Alphaproteobacteria</taxon>
        <taxon>Hyphomicrobiales</taxon>
        <taxon>Stappiaceae</taxon>
        <taxon>Pseudovibrio</taxon>
    </lineage>
</organism>
<accession>A0ABQ3EGT8</accession>
<keyword evidence="2" id="KW-1185">Reference proteome</keyword>
<dbReference type="InterPro" id="IPR008861">
    <property type="entry name" value="GpX-like"/>
</dbReference>
<evidence type="ECO:0000313" key="2">
    <source>
        <dbReference type="Proteomes" id="UP000637980"/>
    </source>
</evidence>
<reference evidence="2" key="1">
    <citation type="journal article" date="2019" name="Int. J. Syst. Evol. Microbiol.">
        <title>The Global Catalogue of Microorganisms (GCM) 10K type strain sequencing project: providing services to taxonomists for standard genome sequencing and annotation.</title>
        <authorList>
            <consortium name="The Broad Institute Genomics Platform"/>
            <consortium name="The Broad Institute Genome Sequencing Center for Infectious Disease"/>
            <person name="Wu L."/>
            <person name="Ma J."/>
        </authorList>
    </citation>
    <scope>NUCLEOTIDE SEQUENCE [LARGE SCALE GENOMIC DNA]</scope>
    <source>
        <strain evidence="2">KCTC 12861</strain>
    </source>
</reference>
<dbReference type="Proteomes" id="UP000637980">
    <property type="component" value="Unassembled WGS sequence"/>
</dbReference>
<evidence type="ECO:0008006" key="3">
    <source>
        <dbReference type="Google" id="ProtNLM"/>
    </source>
</evidence>
<dbReference type="EMBL" id="BMXE01000004">
    <property type="protein sequence ID" value="GHB34160.1"/>
    <property type="molecule type" value="Genomic_DNA"/>
</dbReference>